<feature type="compositionally biased region" description="Acidic residues" evidence="3">
    <location>
        <begin position="214"/>
        <end position="238"/>
    </location>
</feature>
<feature type="domain" description="RRM" evidence="4">
    <location>
        <begin position="270"/>
        <end position="348"/>
    </location>
</feature>
<feature type="compositionally biased region" description="Acidic residues" evidence="3">
    <location>
        <begin position="133"/>
        <end position="153"/>
    </location>
</feature>
<dbReference type="PANTHER" id="PTHR48027">
    <property type="entry name" value="HETEROGENEOUS NUCLEAR RIBONUCLEOPROTEIN 87F-RELATED"/>
    <property type="match status" value="1"/>
</dbReference>
<dbReference type="PROSITE" id="PS50102">
    <property type="entry name" value="RRM"/>
    <property type="match status" value="2"/>
</dbReference>
<name>A0A8E2E2N4_9PEZI</name>
<organism evidence="5 6">
    <name type="scientific">Lepidopterella palustris CBS 459.81</name>
    <dbReference type="NCBI Taxonomy" id="1314670"/>
    <lineage>
        <taxon>Eukaryota</taxon>
        <taxon>Fungi</taxon>
        <taxon>Dikarya</taxon>
        <taxon>Ascomycota</taxon>
        <taxon>Pezizomycotina</taxon>
        <taxon>Dothideomycetes</taxon>
        <taxon>Pleosporomycetidae</taxon>
        <taxon>Mytilinidiales</taxon>
        <taxon>Argynnaceae</taxon>
        <taxon>Lepidopterella</taxon>
    </lineage>
</organism>
<dbReference type="GO" id="GO:0003723">
    <property type="term" value="F:RNA binding"/>
    <property type="evidence" value="ECO:0007669"/>
    <property type="project" value="UniProtKB-UniRule"/>
</dbReference>
<feature type="compositionally biased region" description="Acidic residues" evidence="3">
    <location>
        <begin position="175"/>
        <end position="188"/>
    </location>
</feature>
<feature type="compositionally biased region" description="Basic and acidic residues" evidence="3">
    <location>
        <begin position="7"/>
        <end position="32"/>
    </location>
</feature>
<sequence>MSKSKSSKGDVAKLSKKDSKKAELSVVREGRVTKPAQTPKAKSKEIAKSAAANHGVKEKLSKKAKKVPTPSPEPESESESESDSSEASDSDEDSSSSSASNSEDEKVVTKTPAKANGVPKPVVKAADTNDLSDSSEEDSEEDSEDDSESETEETPAKSNGVKTNSAAKLAPKDDTSDESASSEDESEDEKPSVAVNGTAASTKANGVTKKEAASSDEDSDDSEADSDDDSDDSSEASETEVPSKKRKAEAAATPMAKKSKTEEAGTDGIKNLFVGNLSWNIDEEWLSREFDGFGEITGCRIITDKNTGKAKGFGYVEFATAAAAKAALDAKNGAELDGRPMNVDFSAPRSNDAGPKERTNDRANRFGDKKSDPSDTLFIGNISFDATNEMVSETFQEFGTITRVSLPTDKETGNPKGFGYVGFSSVDEAKAALEALNGANIAGRSIRLDFAQPRSDDSPRGGGFSGGRGRGRGSFGGDRGGRGRGRGSFGDRGGRGRGGSRGGSYNRGGFGDFKGTKVTF</sequence>
<keyword evidence="6" id="KW-1185">Reference proteome</keyword>
<feature type="compositionally biased region" description="Polar residues" evidence="3">
    <location>
        <begin position="156"/>
        <end position="166"/>
    </location>
</feature>
<feature type="compositionally biased region" description="Acidic residues" evidence="3">
    <location>
        <begin position="74"/>
        <end position="94"/>
    </location>
</feature>
<dbReference type="EMBL" id="KV745227">
    <property type="protein sequence ID" value="OCK76261.1"/>
    <property type="molecule type" value="Genomic_DNA"/>
</dbReference>
<evidence type="ECO:0000256" key="2">
    <source>
        <dbReference type="PROSITE-ProRule" id="PRU00176"/>
    </source>
</evidence>
<dbReference type="Proteomes" id="UP000250266">
    <property type="component" value="Unassembled WGS sequence"/>
</dbReference>
<feature type="region of interest" description="Disordered" evidence="3">
    <location>
        <begin position="450"/>
        <end position="520"/>
    </location>
</feature>
<accession>A0A8E2E2N4</accession>
<feature type="region of interest" description="Disordered" evidence="3">
    <location>
        <begin position="1"/>
        <end position="268"/>
    </location>
</feature>
<dbReference type="InterPro" id="IPR035979">
    <property type="entry name" value="RBD_domain_sf"/>
</dbReference>
<dbReference type="InterPro" id="IPR012677">
    <property type="entry name" value="Nucleotide-bd_a/b_plait_sf"/>
</dbReference>
<feature type="compositionally biased region" description="Gly residues" evidence="3">
    <location>
        <begin position="486"/>
        <end position="512"/>
    </location>
</feature>
<evidence type="ECO:0000256" key="3">
    <source>
        <dbReference type="SAM" id="MobiDB-lite"/>
    </source>
</evidence>
<dbReference type="InterPro" id="IPR000504">
    <property type="entry name" value="RRM_dom"/>
</dbReference>
<protein>
    <submittedName>
        <fullName evidence="5">RNA-binding domain-containing protein</fullName>
    </submittedName>
</protein>
<proteinExistence type="predicted"/>
<evidence type="ECO:0000313" key="6">
    <source>
        <dbReference type="Proteomes" id="UP000250266"/>
    </source>
</evidence>
<feature type="domain" description="RRM" evidence="4">
    <location>
        <begin position="375"/>
        <end position="453"/>
    </location>
</feature>
<evidence type="ECO:0000313" key="5">
    <source>
        <dbReference type="EMBL" id="OCK76261.1"/>
    </source>
</evidence>
<dbReference type="InterPro" id="IPR052462">
    <property type="entry name" value="SLIRP/GR-RBP-like"/>
</dbReference>
<dbReference type="OrthoDB" id="439808at2759"/>
<evidence type="ECO:0000256" key="1">
    <source>
        <dbReference type="ARBA" id="ARBA00022884"/>
    </source>
</evidence>
<keyword evidence="1 2" id="KW-0694">RNA-binding</keyword>
<evidence type="ECO:0000259" key="4">
    <source>
        <dbReference type="PROSITE" id="PS50102"/>
    </source>
</evidence>
<feature type="compositionally biased region" description="Gly residues" evidence="3">
    <location>
        <begin position="460"/>
        <end position="478"/>
    </location>
</feature>
<dbReference type="Gene3D" id="3.30.70.330">
    <property type="match status" value="2"/>
</dbReference>
<reference evidence="5 6" key="1">
    <citation type="journal article" date="2016" name="Nat. Commun.">
        <title>Ectomycorrhizal ecology is imprinted in the genome of the dominant symbiotic fungus Cenococcum geophilum.</title>
        <authorList>
            <consortium name="DOE Joint Genome Institute"/>
            <person name="Peter M."/>
            <person name="Kohler A."/>
            <person name="Ohm R.A."/>
            <person name="Kuo A."/>
            <person name="Krutzmann J."/>
            <person name="Morin E."/>
            <person name="Arend M."/>
            <person name="Barry K.W."/>
            <person name="Binder M."/>
            <person name="Choi C."/>
            <person name="Clum A."/>
            <person name="Copeland A."/>
            <person name="Grisel N."/>
            <person name="Haridas S."/>
            <person name="Kipfer T."/>
            <person name="LaButti K."/>
            <person name="Lindquist E."/>
            <person name="Lipzen A."/>
            <person name="Maire R."/>
            <person name="Meier B."/>
            <person name="Mihaltcheva S."/>
            <person name="Molinier V."/>
            <person name="Murat C."/>
            <person name="Poggeler S."/>
            <person name="Quandt C.A."/>
            <person name="Sperisen C."/>
            <person name="Tritt A."/>
            <person name="Tisserant E."/>
            <person name="Crous P.W."/>
            <person name="Henrissat B."/>
            <person name="Nehls U."/>
            <person name="Egli S."/>
            <person name="Spatafora J.W."/>
            <person name="Grigoriev I.V."/>
            <person name="Martin F.M."/>
        </authorList>
    </citation>
    <scope>NUCLEOTIDE SEQUENCE [LARGE SCALE GENOMIC DNA]</scope>
    <source>
        <strain evidence="5 6">CBS 459.81</strain>
    </source>
</reference>
<gene>
    <name evidence="5" type="ORF">K432DRAFT_396581</name>
</gene>
<dbReference type="Pfam" id="PF00076">
    <property type="entry name" value="RRM_1"/>
    <property type="match status" value="2"/>
</dbReference>
<dbReference type="SUPFAM" id="SSF54928">
    <property type="entry name" value="RNA-binding domain, RBD"/>
    <property type="match status" value="2"/>
</dbReference>
<feature type="compositionally biased region" description="Basic and acidic residues" evidence="3">
    <location>
        <begin position="354"/>
        <end position="372"/>
    </location>
</feature>
<dbReference type="SMART" id="SM00360">
    <property type="entry name" value="RRM"/>
    <property type="match status" value="2"/>
</dbReference>
<feature type="region of interest" description="Disordered" evidence="3">
    <location>
        <begin position="339"/>
        <end position="372"/>
    </location>
</feature>
<dbReference type="AlphaFoldDB" id="A0A8E2E2N4"/>